<dbReference type="Pfam" id="PF14226">
    <property type="entry name" value="DIOX_N"/>
    <property type="match status" value="1"/>
</dbReference>
<dbReference type="AlphaFoldDB" id="A0A319E5V9"/>
<dbReference type="InterPro" id="IPR027443">
    <property type="entry name" value="IPNS-like_sf"/>
</dbReference>
<dbReference type="Proteomes" id="UP000248423">
    <property type="component" value="Unassembled WGS sequence"/>
</dbReference>
<dbReference type="STRING" id="1448318.A0A319E5V9"/>
<dbReference type="Pfam" id="PF03171">
    <property type="entry name" value="2OG-FeII_Oxy"/>
    <property type="match status" value="1"/>
</dbReference>
<dbReference type="VEuPathDB" id="FungiDB:BO78DRAFT_464324"/>
<reference evidence="4 5" key="1">
    <citation type="submission" date="2018-02" db="EMBL/GenBank/DDBJ databases">
        <title>The genomes of Aspergillus section Nigri reveals drivers in fungal speciation.</title>
        <authorList>
            <consortium name="DOE Joint Genome Institute"/>
            <person name="Vesth T.C."/>
            <person name="Nybo J."/>
            <person name="Theobald S."/>
            <person name="Brandl J."/>
            <person name="Frisvad J.C."/>
            <person name="Nielsen K.F."/>
            <person name="Lyhne E.K."/>
            <person name="Kogle M.E."/>
            <person name="Kuo A."/>
            <person name="Riley R."/>
            <person name="Clum A."/>
            <person name="Nolan M."/>
            <person name="Lipzen A."/>
            <person name="Salamov A."/>
            <person name="Henrissat B."/>
            <person name="Wiebenga A."/>
            <person name="De vries R.P."/>
            <person name="Grigoriev I.V."/>
            <person name="Mortensen U.H."/>
            <person name="Andersen M.R."/>
            <person name="Baker S.E."/>
        </authorList>
    </citation>
    <scope>NUCLEOTIDE SEQUENCE [LARGE SCALE GENOMIC DNA]</scope>
    <source>
        <strain evidence="4 5">CBS 121057</strain>
    </source>
</reference>
<evidence type="ECO:0000259" key="3">
    <source>
        <dbReference type="Pfam" id="PF14226"/>
    </source>
</evidence>
<evidence type="ECO:0000313" key="5">
    <source>
        <dbReference type="Proteomes" id="UP000248423"/>
    </source>
</evidence>
<protein>
    <submittedName>
        <fullName evidence="4">Clavaminate synthase-like protein</fullName>
    </submittedName>
</protein>
<dbReference type="InterPro" id="IPR026992">
    <property type="entry name" value="DIOX_N"/>
</dbReference>
<evidence type="ECO:0000256" key="1">
    <source>
        <dbReference type="ARBA" id="ARBA00008056"/>
    </source>
</evidence>
<feature type="domain" description="Non-haem dioxygenase N-terminal" evidence="3">
    <location>
        <begin position="17"/>
        <end position="121"/>
    </location>
</feature>
<dbReference type="Gene3D" id="2.60.120.330">
    <property type="entry name" value="B-lactam Antibiotic, Isopenicillin N Synthase, Chain"/>
    <property type="match status" value="2"/>
</dbReference>
<evidence type="ECO:0000259" key="2">
    <source>
        <dbReference type="Pfam" id="PF03171"/>
    </source>
</evidence>
<proteinExistence type="inferred from homology"/>
<dbReference type="InterPro" id="IPR044861">
    <property type="entry name" value="IPNS-like_FE2OG_OXY"/>
</dbReference>
<dbReference type="OrthoDB" id="288590at2759"/>
<sequence>MSNNALPPFPSDVPTAPLLRLSLSKLQSHDVAETHRLLQACEDIGFFYLDLQDTNIGTNLLTLADELFSLGEHLFSLSLDEKQKYDFASLNSYHGYKSQGAVVVDREGNLDANEFYNVSKNDILNLTPPLPAPFLLHWNRPTLKSFIHTSHAITTLLLTHLNTHLCLPPSTLPNVHLLPPSPNAEWTYVKPLPGHAIVNLGDAMVKFTNGRLRSNVHRVARPPGEQASWTRYSVVYFARAEDEVPLRRLEGGGIPKEEREEDEDEVVSSREWVLRRALGRRVDEGTGGTEGGGV</sequence>
<dbReference type="InterPro" id="IPR050231">
    <property type="entry name" value="Iron_ascorbate_oxido_reductase"/>
</dbReference>
<keyword evidence="5" id="KW-1185">Reference proteome</keyword>
<dbReference type="SUPFAM" id="SSF51197">
    <property type="entry name" value="Clavaminate synthase-like"/>
    <property type="match status" value="1"/>
</dbReference>
<accession>A0A319E5V9</accession>
<dbReference type="PANTHER" id="PTHR47990">
    <property type="entry name" value="2-OXOGLUTARATE (2OG) AND FE(II)-DEPENDENT OXYGENASE SUPERFAMILY PROTEIN-RELATED"/>
    <property type="match status" value="1"/>
</dbReference>
<comment type="similarity">
    <text evidence="1">Belongs to the iron/ascorbate-dependent oxidoreductase family.</text>
</comment>
<feature type="domain" description="Isopenicillin N synthase-like Fe(2+) 2OG dioxygenase" evidence="2">
    <location>
        <begin position="183"/>
        <end position="239"/>
    </location>
</feature>
<dbReference type="EMBL" id="KZ826404">
    <property type="protein sequence ID" value="PYI01908.1"/>
    <property type="molecule type" value="Genomic_DNA"/>
</dbReference>
<name>A0A319E5V9_ASPSB</name>
<evidence type="ECO:0000313" key="4">
    <source>
        <dbReference type="EMBL" id="PYI01908.1"/>
    </source>
</evidence>
<gene>
    <name evidence="4" type="ORF">BO78DRAFT_464324</name>
</gene>
<organism evidence="4 5">
    <name type="scientific">Aspergillus sclerotiicarbonarius (strain CBS 121057 / IBT 28362)</name>
    <dbReference type="NCBI Taxonomy" id="1448318"/>
    <lineage>
        <taxon>Eukaryota</taxon>
        <taxon>Fungi</taxon>
        <taxon>Dikarya</taxon>
        <taxon>Ascomycota</taxon>
        <taxon>Pezizomycotina</taxon>
        <taxon>Eurotiomycetes</taxon>
        <taxon>Eurotiomycetidae</taxon>
        <taxon>Eurotiales</taxon>
        <taxon>Aspergillaceae</taxon>
        <taxon>Aspergillus</taxon>
        <taxon>Aspergillus subgen. Circumdati</taxon>
    </lineage>
</organism>